<proteinExistence type="predicted"/>
<keyword evidence="3" id="KW-1185">Reference proteome</keyword>
<reference evidence="2" key="1">
    <citation type="submission" date="2022-11" db="EMBL/GenBank/DDBJ databases">
        <title>Centuries of genome instability and evolution in soft-shell clam transmissible cancer (bioRxiv).</title>
        <authorList>
            <person name="Hart S.F.M."/>
            <person name="Yonemitsu M.A."/>
            <person name="Giersch R.M."/>
            <person name="Beal B.F."/>
            <person name="Arriagada G."/>
            <person name="Davis B.W."/>
            <person name="Ostrander E.A."/>
            <person name="Goff S.P."/>
            <person name="Metzger M.J."/>
        </authorList>
    </citation>
    <scope>NUCLEOTIDE SEQUENCE</scope>
    <source>
        <strain evidence="2">MELC-2E11</strain>
        <tissue evidence="2">Siphon/mantle</tissue>
    </source>
</reference>
<organism evidence="2 3">
    <name type="scientific">Mya arenaria</name>
    <name type="common">Soft-shell clam</name>
    <dbReference type="NCBI Taxonomy" id="6604"/>
    <lineage>
        <taxon>Eukaryota</taxon>
        <taxon>Metazoa</taxon>
        <taxon>Spiralia</taxon>
        <taxon>Lophotrochozoa</taxon>
        <taxon>Mollusca</taxon>
        <taxon>Bivalvia</taxon>
        <taxon>Autobranchia</taxon>
        <taxon>Heteroconchia</taxon>
        <taxon>Euheterodonta</taxon>
        <taxon>Imparidentia</taxon>
        <taxon>Neoheterodontei</taxon>
        <taxon>Myida</taxon>
        <taxon>Myoidea</taxon>
        <taxon>Myidae</taxon>
        <taxon>Mya</taxon>
    </lineage>
</organism>
<dbReference type="InterPro" id="IPR015943">
    <property type="entry name" value="WD40/YVTN_repeat-like_dom_sf"/>
</dbReference>
<gene>
    <name evidence="2" type="ORF">MAR_029354</name>
</gene>
<feature type="compositionally biased region" description="Basic residues" evidence="1">
    <location>
        <begin position="120"/>
        <end position="132"/>
    </location>
</feature>
<evidence type="ECO:0000313" key="3">
    <source>
        <dbReference type="Proteomes" id="UP001164746"/>
    </source>
</evidence>
<dbReference type="Gene3D" id="2.130.10.10">
    <property type="entry name" value="YVTN repeat-like/Quinoprotein amine dehydrogenase"/>
    <property type="match status" value="2"/>
</dbReference>
<evidence type="ECO:0000256" key="1">
    <source>
        <dbReference type="SAM" id="MobiDB-lite"/>
    </source>
</evidence>
<name>A0ABY7DJK2_MYAAR</name>
<dbReference type="Proteomes" id="UP001164746">
    <property type="component" value="Chromosome 2"/>
</dbReference>
<protein>
    <recommendedName>
        <fullName evidence="4">Partner and localizer of BRCA2</fullName>
    </recommendedName>
</protein>
<evidence type="ECO:0000313" key="2">
    <source>
        <dbReference type="EMBL" id="WAQ96664.1"/>
    </source>
</evidence>
<feature type="region of interest" description="Disordered" evidence="1">
    <location>
        <begin position="119"/>
        <end position="142"/>
    </location>
</feature>
<accession>A0ABY7DJK2</accession>
<sequence length="456" mass="50127">MFSNADDEEVEILERLREINKEYMSKKRKLKRCERASKAKAHVRQRLAQEAERGLPGSKEGQKCCRAGLPVNGIHSAISGHDGGKDNHPDGSETTVTSVCSTQEDVCELTEHGAATFTGKVRRKSGTRKRRSSGLGSQRRSSRIAEQCGDDTLVEVQSKKASPRYIPLGKRQLGDSECVREVVCCECRDDEGTSSYIVCLCRTALQVFNLTDHCWTLVSTHSCKVTVKKKAGRTLFHVPDPKCVQVVVLENQSSGTTACLYSLQGTSLHRTVLDTYHTTSIVVFPMSSTHLFISQYKDQNSHVTVFTTGLDPGAWDRAPLEPTDQQLTTLTNVRGLQEAVLGVTAKGMGFLILPMLSCRRGREAGSVVVVNPQFCSSEILLSLRPLTDTWAGCSSAGMMSHDLLVAKETNGMLGVWDVFTGCYLATIDDVTITCFGVSNEKLVMCHKDCVHIFQLL</sequence>
<dbReference type="EMBL" id="CP111013">
    <property type="protein sequence ID" value="WAQ96664.1"/>
    <property type="molecule type" value="Genomic_DNA"/>
</dbReference>
<evidence type="ECO:0008006" key="4">
    <source>
        <dbReference type="Google" id="ProtNLM"/>
    </source>
</evidence>